<protein>
    <submittedName>
        <fullName evidence="1">Uncharacterized protein</fullName>
    </submittedName>
</protein>
<organism evidence="1 2">
    <name type="scientific">Synaphobranchus kaupii</name>
    <name type="common">Kaup's arrowtooth eel</name>
    <dbReference type="NCBI Taxonomy" id="118154"/>
    <lineage>
        <taxon>Eukaryota</taxon>
        <taxon>Metazoa</taxon>
        <taxon>Chordata</taxon>
        <taxon>Craniata</taxon>
        <taxon>Vertebrata</taxon>
        <taxon>Euteleostomi</taxon>
        <taxon>Actinopterygii</taxon>
        <taxon>Neopterygii</taxon>
        <taxon>Teleostei</taxon>
        <taxon>Anguilliformes</taxon>
        <taxon>Synaphobranchidae</taxon>
        <taxon>Synaphobranchus</taxon>
    </lineage>
</organism>
<evidence type="ECO:0000313" key="2">
    <source>
        <dbReference type="Proteomes" id="UP001152622"/>
    </source>
</evidence>
<dbReference type="EMBL" id="JAINUF010000007">
    <property type="protein sequence ID" value="KAJ8353751.1"/>
    <property type="molecule type" value="Genomic_DNA"/>
</dbReference>
<proteinExistence type="predicted"/>
<accession>A0A9Q1F9V1</accession>
<dbReference type="Proteomes" id="UP001152622">
    <property type="component" value="Chromosome 7"/>
</dbReference>
<name>A0A9Q1F9V1_SYNKA</name>
<gene>
    <name evidence="1" type="ORF">SKAU_G00213180</name>
</gene>
<sequence length="113" mass="12669">MNSEGGRIAVEIRRPALESALWEKGDKREKLASYANKRQKSYTVVLIPKRFCLALEGGRPDRSELRAGAAGLQQTPVWHQVRWSCCPGLQQQHSSAVLADFPMHRSTSPNKLL</sequence>
<comment type="caution">
    <text evidence="1">The sequence shown here is derived from an EMBL/GenBank/DDBJ whole genome shotgun (WGS) entry which is preliminary data.</text>
</comment>
<evidence type="ECO:0000313" key="1">
    <source>
        <dbReference type="EMBL" id="KAJ8353751.1"/>
    </source>
</evidence>
<keyword evidence="2" id="KW-1185">Reference proteome</keyword>
<reference evidence="1" key="1">
    <citation type="journal article" date="2023" name="Science">
        <title>Genome structures resolve the early diversification of teleost fishes.</title>
        <authorList>
            <person name="Parey E."/>
            <person name="Louis A."/>
            <person name="Montfort J."/>
            <person name="Bouchez O."/>
            <person name="Roques C."/>
            <person name="Iampietro C."/>
            <person name="Lluch J."/>
            <person name="Castinel A."/>
            <person name="Donnadieu C."/>
            <person name="Desvignes T."/>
            <person name="Floi Bucao C."/>
            <person name="Jouanno E."/>
            <person name="Wen M."/>
            <person name="Mejri S."/>
            <person name="Dirks R."/>
            <person name="Jansen H."/>
            <person name="Henkel C."/>
            <person name="Chen W.J."/>
            <person name="Zahm M."/>
            <person name="Cabau C."/>
            <person name="Klopp C."/>
            <person name="Thompson A.W."/>
            <person name="Robinson-Rechavi M."/>
            <person name="Braasch I."/>
            <person name="Lecointre G."/>
            <person name="Bobe J."/>
            <person name="Postlethwait J.H."/>
            <person name="Berthelot C."/>
            <person name="Roest Crollius H."/>
            <person name="Guiguen Y."/>
        </authorList>
    </citation>
    <scope>NUCLEOTIDE SEQUENCE</scope>
    <source>
        <strain evidence="1">WJC10195</strain>
    </source>
</reference>
<dbReference type="AlphaFoldDB" id="A0A9Q1F9V1"/>